<evidence type="ECO:0000256" key="2">
    <source>
        <dbReference type="SAM" id="MobiDB-lite"/>
    </source>
</evidence>
<keyword evidence="1" id="KW-0175">Coiled coil</keyword>
<organism evidence="4">
    <name type="scientific">Odontella aurita</name>
    <dbReference type="NCBI Taxonomy" id="265563"/>
    <lineage>
        <taxon>Eukaryota</taxon>
        <taxon>Sar</taxon>
        <taxon>Stramenopiles</taxon>
        <taxon>Ochrophyta</taxon>
        <taxon>Bacillariophyta</taxon>
        <taxon>Mediophyceae</taxon>
        <taxon>Biddulphiophycidae</taxon>
        <taxon>Eupodiscales</taxon>
        <taxon>Odontellaceae</taxon>
        <taxon>Odontella</taxon>
    </lineage>
</organism>
<sequence>MASAATPTETFRGLNFVNGTVSFTQDENSDPSNPTKNRRIQRSETETLTASVGDTGGSSIDEATEYPSSLLPAAGVRRSRRDVITVFQSAPLVWRDGEDGTLHPIERPDFDREREMLRAALRDAALSSDGGIDVGLAYETATTDRLGAVLASPGGSGVLHFSCHGLPDSLVFEDGTGGSQFIDLEGLRDLVSSGSGGGGLGDGGVGAKRGRLRLVFVAACHSLPAASAFLRAGAARVVCCRRDEPLRDSAASEFARSFYRALACGRTVRESFESARGAVRASPNVGSAADEADKFMLLPEDGDHDAILFGTPTGMRGRKLLPRTVSSPLPFSANLNRNQLACILPQPPQFCIGREVDIYRVVQGVLRTRLVQLTGSSGIGKGSVAAAACAYISERCHAFAFDSIYWLPLLSASRSDDLAVHLQRMFDLLRQERGGDDISLDEEYRLLRSEILEDLHSMKSIVVIDTNDFLEDSRRTNLSVFLLDIFRGTRDVRVIIVSRYDSNFDLWHNGMETKIALEPLDFATSATLFGAQCPHVTEGRYARASTPHGLRNILIRSEDQGGMRINDTSVSSKSADLFRRIGGGIPSQIYTAARSITTEQFSDLLSVASRPELRIKSRIELERKLTSFEDELRDAVDQCDYDRAKEVHGTLDELRSSRPNLPGLDRLRKAEIELDASRAKAVEQKDFERAGKVHGEMVLLKERIEEEEKALRGMSEEEAELVLRLIVDAEDDQCAHFDSCEGDSNWTTTWAIVKEHLPSIVLTAIPISLLLSSMWIWWWDTSKSASKDPGISSIYTEALKRNAPAGEHLNGRQKVVRPSAGKFLQFWRQIMAHAKS</sequence>
<accession>A0A7S4J0S9</accession>
<evidence type="ECO:0000259" key="3">
    <source>
        <dbReference type="Pfam" id="PF12770"/>
    </source>
</evidence>
<evidence type="ECO:0000313" key="4">
    <source>
        <dbReference type="EMBL" id="CAE2246263.1"/>
    </source>
</evidence>
<feature type="compositionally biased region" description="Polar residues" evidence="2">
    <location>
        <begin position="22"/>
        <end position="35"/>
    </location>
</feature>
<dbReference type="Gene3D" id="3.40.50.300">
    <property type="entry name" value="P-loop containing nucleotide triphosphate hydrolases"/>
    <property type="match status" value="1"/>
</dbReference>
<feature type="coiled-coil region" evidence="1">
    <location>
        <begin position="697"/>
        <end position="724"/>
    </location>
</feature>
<protein>
    <recommendedName>
        <fullName evidence="3">CHAT domain-containing protein</fullName>
    </recommendedName>
</protein>
<proteinExistence type="predicted"/>
<reference evidence="4" key="1">
    <citation type="submission" date="2021-01" db="EMBL/GenBank/DDBJ databases">
        <authorList>
            <person name="Corre E."/>
            <person name="Pelletier E."/>
            <person name="Niang G."/>
            <person name="Scheremetjew M."/>
            <person name="Finn R."/>
            <person name="Kale V."/>
            <person name="Holt S."/>
            <person name="Cochrane G."/>
            <person name="Meng A."/>
            <person name="Brown T."/>
            <person name="Cohen L."/>
        </authorList>
    </citation>
    <scope>NUCLEOTIDE SEQUENCE</scope>
    <source>
        <strain evidence="4">Isolate 1302-5</strain>
    </source>
</reference>
<dbReference type="AlphaFoldDB" id="A0A7S4J0S9"/>
<dbReference type="EMBL" id="HBKQ01027951">
    <property type="protein sequence ID" value="CAE2246263.1"/>
    <property type="molecule type" value="Transcribed_RNA"/>
</dbReference>
<name>A0A7S4J0S9_9STRA</name>
<gene>
    <name evidence="4" type="ORF">OAUR00152_LOCUS18904</name>
</gene>
<feature type="region of interest" description="Disordered" evidence="2">
    <location>
        <begin position="22"/>
        <end position="64"/>
    </location>
</feature>
<evidence type="ECO:0000256" key="1">
    <source>
        <dbReference type="SAM" id="Coils"/>
    </source>
</evidence>
<feature type="domain" description="CHAT" evidence="3">
    <location>
        <begin position="77"/>
        <end position="284"/>
    </location>
</feature>
<dbReference type="InterPro" id="IPR027417">
    <property type="entry name" value="P-loop_NTPase"/>
</dbReference>
<dbReference type="Pfam" id="PF12770">
    <property type="entry name" value="CHAT"/>
    <property type="match status" value="1"/>
</dbReference>
<dbReference type="InterPro" id="IPR024983">
    <property type="entry name" value="CHAT_dom"/>
</dbReference>
<dbReference type="SUPFAM" id="SSF52540">
    <property type="entry name" value="P-loop containing nucleoside triphosphate hydrolases"/>
    <property type="match status" value="1"/>
</dbReference>